<feature type="chain" id="PRO_5017975412" evidence="1">
    <location>
        <begin position="33"/>
        <end position="128"/>
    </location>
</feature>
<evidence type="ECO:0000313" key="3">
    <source>
        <dbReference type="Proteomes" id="UP000267464"/>
    </source>
</evidence>
<keyword evidence="3" id="KW-1185">Reference proteome</keyword>
<comment type="caution">
    <text evidence="2">The sequence shown here is derived from an EMBL/GenBank/DDBJ whole genome shotgun (WGS) entry which is preliminary data.</text>
</comment>
<evidence type="ECO:0000313" key="2">
    <source>
        <dbReference type="EMBL" id="RQP24789.1"/>
    </source>
</evidence>
<evidence type="ECO:0000256" key="1">
    <source>
        <dbReference type="SAM" id="SignalP"/>
    </source>
</evidence>
<reference evidence="2 3" key="2">
    <citation type="submission" date="2018-12" db="EMBL/GenBank/DDBJ databases">
        <title>Rhizobacter gummiphilus sp. nov., a rubber-degrading bacterium isolated from the soil of a botanical garden in Japan.</title>
        <authorList>
            <person name="Shunsuke S.S."/>
        </authorList>
    </citation>
    <scope>NUCLEOTIDE SEQUENCE [LARGE SCALE GENOMIC DNA]</scope>
    <source>
        <strain evidence="2 3">S-16</strain>
    </source>
</reference>
<keyword evidence="1" id="KW-0732">Signal</keyword>
<gene>
    <name evidence="2" type="ORF">DZC73_07860</name>
</gene>
<reference evidence="2 3" key="1">
    <citation type="submission" date="2018-08" db="EMBL/GenBank/DDBJ databases">
        <authorList>
            <person name="Khan S.A."/>
            <person name="Jeon C.O."/>
            <person name="Chun B.H."/>
            <person name="Jeong S.E."/>
        </authorList>
    </citation>
    <scope>NUCLEOTIDE SEQUENCE [LARGE SCALE GENOMIC DNA]</scope>
    <source>
        <strain evidence="2 3">S-16</strain>
    </source>
</reference>
<proteinExistence type="predicted"/>
<feature type="signal peptide" evidence="1">
    <location>
        <begin position="1"/>
        <end position="32"/>
    </location>
</feature>
<dbReference type="AlphaFoldDB" id="A0A3N7JV82"/>
<accession>A0A3N7JV82</accession>
<organism evidence="2 3">
    <name type="scientific">Piscinibacter terrae</name>
    <dbReference type="NCBI Taxonomy" id="2496871"/>
    <lineage>
        <taxon>Bacteria</taxon>
        <taxon>Pseudomonadati</taxon>
        <taxon>Pseudomonadota</taxon>
        <taxon>Betaproteobacteria</taxon>
        <taxon>Burkholderiales</taxon>
        <taxon>Sphaerotilaceae</taxon>
        <taxon>Piscinibacter</taxon>
    </lineage>
</organism>
<dbReference type="Proteomes" id="UP000267464">
    <property type="component" value="Unassembled WGS sequence"/>
</dbReference>
<protein>
    <submittedName>
        <fullName evidence="2">Uncharacterized protein</fullName>
    </submittedName>
</protein>
<name>A0A3N7JV82_9BURK</name>
<sequence length="128" mass="13671">MAWNKGLFCRGGIQMKALVGVMLGLAGMSAMAAGYSLPAVPTRVDVIRGDGFMVHGEYGNSGGCTDAGRFFVRSDHPQYKQLYAMAMGAYVGKLKLIAYVDACQVVTWYSSSTTFNTVSPSSALHITD</sequence>
<dbReference type="EMBL" id="QUSW01000002">
    <property type="protein sequence ID" value="RQP24789.1"/>
    <property type="molecule type" value="Genomic_DNA"/>
</dbReference>